<gene>
    <name evidence="3" type="ORF">S01H4_18984</name>
</gene>
<feature type="domain" description="4Fe-4S ferredoxin-type" evidence="2">
    <location>
        <begin position="250"/>
        <end position="277"/>
    </location>
</feature>
<sequence>METKATNKIYLLLIYAIFPIIASIVYWFAEPYSYIGPYELTHRIGSVFGVFSFVWMCFNVIIMTKIKFIETNFGLDWLLKFHTGMAALALILGSLHYPLLRVGASLDPTQLRTGNFGWASLVIVMVLAIIFMSNRLVRINIVRKMRAAAFKRRFRYEINKLIHNLPILGLSLLFLHTIISFTSASSLYMLGVYYFFFSITLISWIYHKLIRRLRSINNPYIHRKSSWDEVSKIVDGGQKDRKWALNLLKQTPSLYPCLQCGVCTSECPVSKVTMGSYNPRRNVIAVLLGYKDLLLNRDDLAIWGCTDCHTCDEVCPDDIELTSLFASLKNQSVALGKGPDYISEQAKVIFDNAKAIPSQPAMATPIWSSTLKIFSEPIIS</sequence>
<evidence type="ECO:0000313" key="3">
    <source>
        <dbReference type="EMBL" id="GAG54174.1"/>
    </source>
</evidence>
<dbReference type="SUPFAM" id="SSF46548">
    <property type="entry name" value="alpha-helical ferredoxin"/>
    <property type="match status" value="1"/>
</dbReference>
<dbReference type="EMBL" id="BART01008440">
    <property type="protein sequence ID" value="GAG54174.1"/>
    <property type="molecule type" value="Genomic_DNA"/>
</dbReference>
<dbReference type="PROSITE" id="PS00198">
    <property type="entry name" value="4FE4S_FER_1"/>
    <property type="match status" value="1"/>
</dbReference>
<organism evidence="3">
    <name type="scientific">marine sediment metagenome</name>
    <dbReference type="NCBI Taxonomy" id="412755"/>
    <lineage>
        <taxon>unclassified sequences</taxon>
        <taxon>metagenomes</taxon>
        <taxon>ecological metagenomes</taxon>
    </lineage>
</organism>
<dbReference type="GO" id="GO:0005886">
    <property type="term" value="C:plasma membrane"/>
    <property type="evidence" value="ECO:0007669"/>
    <property type="project" value="TreeGrafter"/>
</dbReference>
<reference evidence="3" key="1">
    <citation type="journal article" date="2014" name="Front. Microbiol.">
        <title>High frequency of phylogenetically diverse reductive dehalogenase-homologous genes in deep subseafloor sedimentary metagenomes.</title>
        <authorList>
            <person name="Kawai M."/>
            <person name="Futagami T."/>
            <person name="Toyoda A."/>
            <person name="Takaki Y."/>
            <person name="Nishi S."/>
            <person name="Hori S."/>
            <person name="Arai W."/>
            <person name="Tsubouchi T."/>
            <person name="Morono Y."/>
            <person name="Uchiyama I."/>
            <person name="Ito T."/>
            <person name="Fujiyama A."/>
            <person name="Inagaki F."/>
            <person name="Takami H."/>
        </authorList>
    </citation>
    <scope>NUCLEOTIDE SEQUENCE</scope>
    <source>
        <strain evidence="3">Expedition CK06-06</strain>
    </source>
</reference>
<feature type="transmembrane region" description="Helical" evidence="1">
    <location>
        <begin position="78"/>
        <end position="97"/>
    </location>
</feature>
<protein>
    <recommendedName>
        <fullName evidence="2">4Fe-4S ferredoxin-type domain-containing protein</fullName>
    </recommendedName>
</protein>
<dbReference type="PROSITE" id="PS51379">
    <property type="entry name" value="4FE4S_FER_2"/>
    <property type="match status" value="1"/>
</dbReference>
<dbReference type="InterPro" id="IPR017900">
    <property type="entry name" value="4Fe4S_Fe_S_CS"/>
</dbReference>
<evidence type="ECO:0000259" key="2">
    <source>
        <dbReference type="PROSITE" id="PS51379"/>
    </source>
</evidence>
<dbReference type="AlphaFoldDB" id="X0YE28"/>
<dbReference type="Gene3D" id="1.10.1060.10">
    <property type="entry name" value="Alpha-helical ferredoxin"/>
    <property type="match status" value="1"/>
</dbReference>
<dbReference type="Pfam" id="PF13183">
    <property type="entry name" value="Fer4_8"/>
    <property type="match status" value="1"/>
</dbReference>
<keyword evidence="1" id="KW-0812">Transmembrane</keyword>
<comment type="caution">
    <text evidence="3">The sequence shown here is derived from an EMBL/GenBank/DDBJ whole genome shotgun (WGS) entry which is preliminary data.</text>
</comment>
<feature type="transmembrane region" description="Helical" evidence="1">
    <location>
        <begin position="44"/>
        <end position="66"/>
    </location>
</feature>
<evidence type="ECO:0000256" key="1">
    <source>
        <dbReference type="SAM" id="Phobius"/>
    </source>
</evidence>
<feature type="transmembrane region" description="Helical" evidence="1">
    <location>
        <begin position="9"/>
        <end position="29"/>
    </location>
</feature>
<accession>X0YE28</accession>
<proteinExistence type="predicted"/>
<dbReference type="GO" id="GO:0051536">
    <property type="term" value="F:iron-sulfur cluster binding"/>
    <property type="evidence" value="ECO:0007669"/>
    <property type="project" value="InterPro"/>
</dbReference>
<dbReference type="PANTHER" id="PTHR43255:SF2">
    <property type="entry name" value="HETERODISULFIDE REDUCTASE RELATED PROTEIN"/>
    <property type="match status" value="1"/>
</dbReference>
<keyword evidence="1" id="KW-0472">Membrane</keyword>
<dbReference type="PANTHER" id="PTHR43255">
    <property type="entry name" value="IRON-SULFUR-BINDING OXIDOREDUCTASE FADF-RELATED-RELATED"/>
    <property type="match status" value="1"/>
</dbReference>
<feature type="transmembrane region" description="Helical" evidence="1">
    <location>
        <begin position="161"/>
        <end position="181"/>
    </location>
</feature>
<feature type="transmembrane region" description="Helical" evidence="1">
    <location>
        <begin position="117"/>
        <end position="137"/>
    </location>
</feature>
<feature type="transmembrane region" description="Helical" evidence="1">
    <location>
        <begin position="187"/>
        <end position="206"/>
    </location>
</feature>
<dbReference type="InterPro" id="IPR017896">
    <property type="entry name" value="4Fe4S_Fe-S-bd"/>
</dbReference>
<name>X0YE28_9ZZZZ</name>
<keyword evidence="1" id="KW-1133">Transmembrane helix</keyword>
<dbReference type="InterPro" id="IPR051460">
    <property type="entry name" value="HdrC_iron-sulfur_subunit"/>
</dbReference>
<dbReference type="InterPro" id="IPR009051">
    <property type="entry name" value="Helical_ferredxn"/>
</dbReference>